<accession>A0AAV1XPA8</accession>
<dbReference type="GO" id="GO:0006412">
    <property type="term" value="P:translation"/>
    <property type="evidence" value="ECO:0007669"/>
    <property type="project" value="InterPro"/>
</dbReference>
<keyword evidence="3" id="KW-0687">Ribonucleoprotein</keyword>
<dbReference type="EMBL" id="CAXHTB010000017">
    <property type="protein sequence ID" value="CAL0323399.1"/>
    <property type="molecule type" value="Genomic_DNA"/>
</dbReference>
<dbReference type="GO" id="GO:0003735">
    <property type="term" value="F:structural constituent of ribosome"/>
    <property type="evidence" value="ECO:0007669"/>
    <property type="project" value="InterPro"/>
</dbReference>
<keyword evidence="2" id="KW-0689">Ribosomal protein</keyword>
<evidence type="ECO:0000313" key="4">
    <source>
        <dbReference type="EMBL" id="CAL0323399.1"/>
    </source>
</evidence>
<evidence type="ECO:0000256" key="3">
    <source>
        <dbReference type="ARBA" id="ARBA00023274"/>
    </source>
</evidence>
<comment type="similarity">
    <text evidence="1">Belongs to the universal ribosomal protein uL18 family.</text>
</comment>
<evidence type="ECO:0000313" key="5">
    <source>
        <dbReference type="Proteomes" id="UP001497480"/>
    </source>
</evidence>
<dbReference type="Proteomes" id="UP001497480">
    <property type="component" value="Unassembled WGS sequence"/>
</dbReference>
<dbReference type="Gene3D" id="3.30.420.100">
    <property type="match status" value="1"/>
</dbReference>
<dbReference type="InterPro" id="IPR005485">
    <property type="entry name" value="Rbsml_uL18_euk_arch"/>
</dbReference>
<evidence type="ECO:0000256" key="1">
    <source>
        <dbReference type="ARBA" id="ARBA00007116"/>
    </source>
</evidence>
<keyword evidence="5" id="KW-1185">Reference proteome</keyword>
<dbReference type="GO" id="GO:1990904">
    <property type="term" value="C:ribonucleoprotein complex"/>
    <property type="evidence" value="ECO:0007669"/>
    <property type="project" value="UniProtKB-KW"/>
</dbReference>
<dbReference type="GO" id="GO:0008097">
    <property type="term" value="F:5S rRNA binding"/>
    <property type="evidence" value="ECO:0007669"/>
    <property type="project" value="InterPro"/>
</dbReference>
<gene>
    <name evidence="4" type="ORF">LLUT_LOCUS24459</name>
</gene>
<comment type="caution">
    <text evidence="4">The sequence shown here is derived from an EMBL/GenBank/DDBJ whole genome shotgun (WGS) entry which is preliminary data.</text>
</comment>
<protein>
    <submittedName>
        <fullName evidence="4">Uncharacterized protein</fullName>
    </submittedName>
</protein>
<evidence type="ECO:0000256" key="2">
    <source>
        <dbReference type="ARBA" id="ARBA00022980"/>
    </source>
</evidence>
<name>A0AAV1XPA8_LUPLU</name>
<dbReference type="GO" id="GO:0005840">
    <property type="term" value="C:ribosome"/>
    <property type="evidence" value="ECO:0007669"/>
    <property type="project" value="UniProtKB-KW"/>
</dbReference>
<sequence length="59" mass="6624">MAYCTMLLLARQVLKTLELDEEYEGNVEANDDANMSDTPLDARGPMEPTTLGFCYVFCI</sequence>
<organism evidence="4 5">
    <name type="scientific">Lupinus luteus</name>
    <name type="common">European yellow lupine</name>
    <dbReference type="NCBI Taxonomy" id="3873"/>
    <lineage>
        <taxon>Eukaryota</taxon>
        <taxon>Viridiplantae</taxon>
        <taxon>Streptophyta</taxon>
        <taxon>Embryophyta</taxon>
        <taxon>Tracheophyta</taxon>
        <taxon>Spermatophyta</taxon>
        <taxon>Magnoliopsida</taxon>
        <taxon>eudicotyledons</taxon>
        <taxon>Gunneridae</taxon>
        <taxon>Pentapetalae</taxon>
        <taxon>rosids</taxon>
        <taxon>fabids</taxon>
        <taxon>Fabales</taxon>
        <taxon>Fabaceae</taxon>
        <taxon>Papilionoideae</taxon>
        <taxon>50 kb inversion clade</taxon>
        <taxon>genistoids sensu lato</taxon>
        <taxon>core genistoids</taxon>
        <taxon>Genisteae</taxon>
        <taxon>Lupinus</taxon>
    </lineage>
</organism>
<reference evidence="4 5" key="1">
    <citation type="submission" date="2024-03" db="EMBL/GenBank/DDBJ databases">
        <authorList>
            <person name="Martinez-Hernandez J."/>
        </authorList>
    </citation>
    <scope>NUCLEOTIDE SEQUENCE [LARGE SCALE GENOMIC DNA]</scope>
</reference>
<dbReference type="Pfam" id="PF17144">
    <property type="entry name" value="Ribosomal_L5e"/>
    <property type="match status" value="1"/>
</dbReference>
<dbReference type="AlphaFoldDB" id="A0AAV1XPA8"/>
<proteinExistence type="inferred from homology"/>